<comment type="caution">
    <text evidence="1">The sequence shown here is derived from an EMBL/GenBank/DDBJ whole genome shotgun (WGS) entry which is preliminary data.</text>
</comment>
<gene>
    <name evidence="1" type="ORF">H9912_06340</name>
</gene>
<proteinExistence type="predicted"/>
<evidence type="ECO:0000313" key="1">
    <source>
        <dbReference type="EMBL" id="HJD31545.1"/>
    </source>
</evidence>
<organism evidence="1 2">
    <name type="scientific">Candidatus Eisenbergiella stercorigallinarum</name>
    <dbReference type="NCBI Taxonomy" id="2838557"/>
    <lineage>
        <taxon>Bacteria</taxon>
        <taxon>Bacillati</taxon>
        <taxon>Bacillota</taxon>
        <taxon>Clostridia</taxon>
        <taxon>Lachnospirales</taxon>
        <taxon>Lachnospiraceae</taxon>
        <taxon>Eisenbergiella</taxon>
    </lineage>
</organism>
<dbReference type="Proteomes" id="UP000823851">
    <property type="component" value="Unassembled WGS sequence"/>
</dbReference>
<dbReference type="EMBL" id="DWUW01000175">
    <property type="protein sequence ID" value="HJD31545.1"/>
    <property type="molecule type" value="Genomic_DNA"/>
</dbReference>
<protein>
    <submittedName>
        <fullName evidence="1">MarR family transcriptional regulator</fullName>
    </submittedName>
</protein>
<evidence type="ECO:0000313" key="2">
    <source>
        <dbReference type="Proteomes" id="UP000823851"/>
    </source>
</evidence>
<accession>A0A9D2QXM5</accession>
<name>A0A9D2QXM5_9FIRM</name>
<reference evidence="1" key="2">
    <citation type="submission" date="2021-04" db="EMBL/GenBank/DDBJ databases">
        <authorList>
            <person name="Gilroy R."/>
        </authorList>
    </citation>
    <scope>NUCLEOTIDE SEQUENCE</scope>
    <source>
        <strain evidence="1">ChiHjej8B7-25341</strain>
    </source>
</reference>
<dbReference type="AlphaFoldDB" id="A0A9D2QXM5"/>
<reference evidence="1" key="1">
    <citation type="journal article" date="2021" name="PeerJ">
        <title>Extensive microbial diversity within the chicken gut microbiome revealed by metagenomics and culture.</title>
        <authorList>
            <person name="Gilroy R."/>
            <person name="Ravi A."/>
            <person name="Getino M."/>
            <person name="Pursley I."/>
            <person name="Horton D.L."/>
            <person name="Alikhan N.F."/>
            <person name="Baker D."/>
            <person name="Gharbi K."/>
            <person name="Hall N."/>
            <person name="Watson M."/>
            <person name="Adriaenssens E.M."/>
            <person name="Foster-Nyarko E."/>
            <person name="Jarju S."/>
            <person name="Secka A."/>
            <person name="Antonio M."/>
            <person name="Oren A."/>
            <person name="Chaudhuri R.R."/>
            <person name="La Ragione R."/>
            <person name="Hildebrand F."/>
            <person name="Pallen M.J."/>
        </authorList>
    </citation>
    <scope>NUCLEOTIDE SEQUENCE</scope>
    <source>
        <strain evidence="1">ChiHjej8B7-25341</strain>
    </source>
</reference>
<sequence>MEYMEKVLGVKVIRSKWEGENKLPYYLLDRYSFDLADIDGITALIVKPKGGLDAIGAIRKHIKRLNGEIFCPVVFELNTITRQRKKSFIEAKIPFVVPEKQLYLPFMGTLLLEKCDGGQSLNMPEKLQPSSQMLLFAFLHGKGAPVQMSRAAEQFHFSAMTISRAAAQLTETGLLQKKAVGNQRLLVSKLTPEEIFQKAEPFLMTPVKKTIYIPKSKKNEDMFSAGLTALAEQTMLNPPAMETLGSVRPEREFPDKTTQMLDTETQCAVQLWRYDPRLISRSEKIDVFSLAASLKDEMDERVEQCVEELLKREWR</sequence>